<keyword evidence="2" id="KW-0472">Membrane</keyword>
<reference evidence="4" key="1">
    <citation type="journal article" date="2019" name="Int. J. Syst. Evol. Microbiol.">
        <title>The Global Catalogue of Microorganisms (GCM) 10K type strain sequencing project: providing services to taxonomists for standard genome sequencing and annotation.</title>
        <authorList>
            <consortium name="The Broad Institute Genomics Platform"/>
            <consortium name="The Broad Institute Genome Sequencing Center for Infectious Disease"/>
            <person name="Wu L."/>
            <person name="Ma J."/>
        </authorList>
    </citation>
    <scope>NUCLEOTIDE SEQUENCE [LARGE SCALE GENOMIC DNA]</scope>
    <source>
        <strain evidence="4">CCUG 49560</strain>
    </source>
</reference>
<keyword evidence="2" id="KW-0812">Transmembrane</keyword>
<keyword evidence="2" id="KW-1133">Transmembrane helix</keyword>
<sequence>MEESGTSPKEKAAPPAPPASPTPESTVQTAHPTRTATPPTETAAPTPSKTNAAPAPSETNTALAPSETNATPSEKKAASRRRTLLLAPGFLITGIVAVLSLALIIVLIVGVTASAWHVAILLAASVGVAVVVVRLPASVRTRFSLLVAAFVATIGVIPALSSDDKPAEPLKQANVSYLADLVRKGPFTEKLPPPITTSGFKDVMVSDAPDKVDAVALELSWPDSYDPFPDFDGPEAHIEIYSTPQKAAERARRRLETLKMQYQDSGSARGTATGFAVSNTTDTTAGGTRGYAYVEAYAFGPSNADIALATSTITAILRYTDRLTAQATT</sequence>
<feature type="transmembrane region" description="Helical" evidence="2">
    <location>
        <begin position="84"/>
        <end position="109"/>
    </location>
</feature>
<proteinExistence type="predicted"/>
<feature type="transmembrane region" description="Helical" evidence="2">
    <location>
        <begin position="143"/>
        <end position="161"/>
    </location>
</feature>
<evidence type="ECO:0000313" key="4">
    <source>
        <dbReference type="Proteomes" id="UP001595891"/>
    </source>
</evidence>
<accession>A0ABV9EPV2</accession>
<name>A0ABV9EPV2_9ACTN</name>
<evidence type="ECO:0000313" key="3">
    <source>
        <dbReference type="EMBL" id="MFC4590617.1"/>
    </source>
</evidence>
<gene>
    <name evidence="3" type="ORF">ACFO8L_31290</name>
</gene>
<feature type="transmembrane region" description="Helical" evidence="2">
    <location>
        <begin position="115"/>
        <end position="136"/>
    </location>
</feature>
<dbReference type="RefSeq" id="WP_262846478.1">
    <property type="nucleotide sequence ID" value="NZ_JANZYP010000047.1"/>
</dbReference>
<dbReference type="EMBL" id="JBHSFN010000024">
    <property type="protein sequence ID" value="MFC4590617.1"/>
    <property type="molecule type" value="Genomic_DNA"/>
</dbReference>
<feature type="region of interest" description="Disordered" evidence="1">
    <location>
        <begin position="1"/>
        <end position="76"/>
    </location>
</feature>
<organism evidence="3 4">
    <name type="scientific">Sphaerisporangium corydalis</name>
    <dbReference type="NCBI Taxonomy" id="1441875"/>
    <lineage>
        <taxon>Bacteria</taxon>
        <taxon>Bacillati</taxon>
        <taxon>Actinomycetota</taxon>
        <taxon>Actinomycetes</taxon>
        <taxon>Streptosporangiales</taxon>
        <taxon>Streptosporangiaceae</taxon>
        <taxon>Sphaerisporangium</taxon>
    </lineage>
</organism>
<protein>
    <submittedName>
        <fullName evidence="3">Uncharacterized protein</fullName>
    </submittedName>
</protein>
<comment type="caution">
    <text evidence="3">The sequence shown here is derived from an EMBL/GenBank/DDBJ whole genome shotgun (WGS) entry which is preliminary data.</text>
</comment>
<dbReference type="Proteomes" id="UP001595891">
    <property type="component" value="Unassembled WGS sequence"/>
</dbReference>
<feature type="compositionally biased region" description="Low complexity" evidence="1">
    <location>
        <begin position="22"/>
        <end position="47"/>
    </location>
</feature>
<keyword evidence="4" id="KW-1185">Reference proteome</keyword>
<feature type="compositionally biased region" description="Polar residues" evidence="1">
    <location>
        <begin position="57"/>
        <end position="72"/>
    </location>
</feature>
<evidence type="ECO:0000256" key="1">
    <source>
        <dbReference type="SAM" id="MobiDB-lite"/>
    </source>
</evidence>
<evidence type="ECO:0000256" key="2">
    <source>
        <dbReference type="SAM" id="Phobius"/>
    </source>
</evidence>